<evidence type="ECO:0000313" key="1">
    <source>
        <dbReference type="EMBL" id="SFK59406.1"/>
    </source>
</evidence>
<accession>A0A1I4AUU3</accession>
<reference evidence="1 2" key="1">
    <citation type="submission" date="2016-10" db="EMBL/GenBank/DDBJ databases">
        <authorList>
            <person name="de Groot N.N."/>
        </authorList>
    </citation>
    <scope>NUCLEOTIDE SEQUENCE [LARGE SCALE GENOMIC DNA]</scope>
    <source>
        <strain evidence="1 2">NE2</strain>
    </source>
</reference>
<organism evidence="1 2">
    <name type="scientific">Methylocapsa palsarum</name>
    <dbReference type="NCBI Taxonomy" id="1612308"/>
    <lineage>
        <taxon>Bacteria</taxon>
        <taxon>Pseudomonadati</taxon>
        <taxon>Pseudomonadota</taxon>
        <taxon>Alphaproteobacteria</taxon>
        <taxon>Hyphomicrobiales</taxon>
        <taxon>Beijerinckiaceae</taxon>
        <taxon>Methylocapsa</taxon>
    </lineage>
</organism>
<keyword evidence="2" id="KW-1185">Reference proteome</keyword>
<dbReference type="EMBL" id="FOSN01000011">
    <property type="protein sequence ID" value="SFK59406.1"/>
    <property type="molecule type" value="Genomic_DNA"/>
</dbReference>
<evidence type="ECO:0000313" key="2">
    <source>
        <dbReference type="Proteomes" id="UP000198755"/>
    </source>
</evidence>
<sequence length="113" mass="12180">MVSGQAFFGCFARAHTLACQFDAMGVVDETVQDGVGVSRIADDFVPAVDGKLRRDDGRSLAIALFEDFQRIVPGGGVERLQPPIVQDQEIGSAEGAQKARMAPVAARQREFLE</sequence>
<protein>
    <submittedName>
        <fullName evidence="1">Uncharacterized protein</fullName>
    </submittedName>
</protein>
<dbReference type="AlphaFoldDB" id="A0A1I4AUU3"/>
<gene>
    <name evidence="1" type="ORF">SAMN05444581_111101</name>
</gene>
<proteinExistence type="predicted"/>
<dbReference type="Proteomes" id="UP000198755">
    <property type="component" value="Unassembled WGS sequence"/>
</dbReference>
<name>A0A1I4AUU3_9HYPH</name>